<feature type="transmembrane region" description="Helical" evidence="7">
    <location>
        <begin position="88"/>
        <end position="108"/>
    </location>
</feature>
<sequence length="204" mass="22224">MLSIIYLVAIVAEAMSGALAAGRRNMDMFGVAVIAFVTALGGGTVRDMILGHFPIGWTQHPEYIYLVISAGLLTTLVAPHMHHLKRVFLVLDAMGLIAFSLIGCNVAREMDYPFPVIVMSGMITGICGGVVRDVLCNQVPVVFRRELYAVVSLIVCSLFLGLLELGVNVGLSTAIIFGVGLTLRLLAIWQGWKLPTFSFQKRWE</sequence>
<gene>
    <name evidence="9" type="ORF">AcdelDRAFT_2223</name>
</gene>
<dbReference type="Proteomes" id="UP000003856">
    <property type="component" value="Unassembled WGS sequence"/>
</dbReference>
<evidence type="ECO:0000256" key="1">
    <source>
        <dbReference type="ARBA" id="ARBA00004651"/>
    </source>
</evidence>
<dbReference type="Pfam" id="PF03458">
    <property type="entry name" value="Gly_transporter"/>
    <property type="match status" value="2"/>
</dbReference>
<dbReference type="PATRIC" id="fig|573060.9.peg.2895"/>
<dbReference type="RefSeq" id="WP_005796523.1">
    <property type="nucleotide sequence ID" value="NZ_ACQT01000068.1"/>
</dbReference>
<evidence type="ECO:0000259" key="8">
    <source>
        <dbReference type="Pfam" id="PF03458"/>
    </source>
</evidence>
<keyword evidence="10" id="KW-1185">Reference proteome</keyword>
<evidence type="ECO:0000256" key="5">
    <source>
        <dbReference type="ARBA" id="ARBA00022989"/>
    </source>
</evidence>
<dbReference type="EMBL" id="ACQT01000068">
    <property type="protein sequence ID" value="EER60216.1"/>
    <property type="molecule type" value="Genomic_DNA"/>
</dbReference>
<feature type="transmembrane region" description="Helical" evidence="7">
    <location>
        <begin position="63"/>
        <end position="81"/>
    </location>
</feature>
<feature type="domain" description="Glycine transporter" evidence="8">
    <location>
        <begin position="90"/>
        <end position="161"/>
    </location>
</feature>
<organism evidence="9 10">
    <name type="scientific">Acidovorax delafieldii 2AN</name>
    <dbReference type="NCBI Taxonomy" id="573060"/>
    <lineage>
        <taxon>Bacteria</taxon>
        <taxon>Pseudomonadati</taxon>
        <taxon>Pseudomonadota</taxon>
        <taxon>Betaproteobacteria</taxon>
        <taxon>Burkholderiales</taxon>
        <taxon>Comamonadaceae</taxon>
        <taxon>Acidovorax</taxon>
    </lineage>
</organism>
<dbReference type="PANTHER" id="PTHR30506">
    <property type="entry name" value="INNER MEMBRANE PROTEIN"/>
    <property type="match status" value="1"/>
</dbReference>
<feature type="transmembrane region" description="Helical" evidence="7">
    <location>
        <begin position="114"/>
        <end position="135"/>
    </location>
</feature>
<evidence type="ECO:0000256" key="2">
    <source>
        <dbReference type="ARBA" id="ARBA00008193"/>
    </source>
</evidence>
<dbReference type="InterPro" id="IPR005115">
    <property type="entry name" value="Gly_transporter"/>
</dbReference>
<comment type="caution">
    <text evidence="9">The sequence shown here is derived from an EMBL/GenBank/DDBJ whole genome shotgun (WGS) entry which is preliminary data.</text>
</comment>
<feature type="domain" description="Glycine transporter" evidence="8">
    <location>
        <begin position="4"/>
        <end position="77"/>
    </location>
</feature>
<evidence type="ECO:0000256" key="3">
    <source>
        <dbReference type="ARBA" id="ARBA00022475"/>
    </source>
</evidence>
<comment type="similarity">
    <text evidence="2">Belongs to the UPF0126 family.</text>
</comment>
<accession>C5T5P3</accession>
<keyword evidence="6 7" id="KW-0472">Membrane</keyword>
<evidence type="ECO:0000256" key="4">
    <source>
        <dbReference type="ARBA" id="ARBA00022692"/>
    </source>
</evidence>
<feature type="transmembrane region" description="Helical" evidence="7">
    <location>
        <begin position="147"/>
        <end position="163"/>
    </location>
</feature>
<dbReference type="GO" id="GO:0005886">
    <property type="term" value="C:plasma membrane"/>
    <property type="evidence" value="ECO:0007669"/>
    <property type="project" value="UniProtKB-SubCell"/>
</dbReference>
<protein>
    <recommendedName>
        <fullName evidence="8">Glycine transporter domain-containing protein</fullName>
    </recommendedName>
</protein>
<keyword evidence="3" id="KW-1003">Cell membrane</keyword>
<evidence type="ECO:0000313" key="9">
    <source>
        <dbReference type="EMBL" id="EER60216.1"/>
    </source>
</evidence>
<name>C5T5P3_ACIDE</name>
<comment type="subcellular location">
    <subcellularLocation>
        <location evidence="1">Cell membrane</location>
        <topology evidence="1">Multi-pass membrane protein</topology>
    </subcellularLocation>
</comment>
<dbReference type="PANTHER" id="PTHR30506:SF3">
    <property type="entry name" value="UPF0126 INNER MEMBRANE PROTEIN YADS-RELATED"/>
    <property type="match status" value="1"/>
</dbReference>
<dbReference type="OrthoDB" id="9791874at2"/>
<proteinExistence type="inferred from homology"/>
<keyword evidence="4 7" id="KW-0812">Transmembrane</keyword>
<evidence type="ECO:0000256" key="7">
    <source>
        <dbReference type="SAM" id="Phobius"/>
    </source>
</evidence>
<evidence type="ECO:0000256" key="6">
    <source>
        <dbReference type="ARBA" id="ARBA00023136"/>
    </source>
</evidence>
<evidence type="ECO:0000313" key="10">
    <source>
        <dbReference type="Proteomes" id="UP000003856"/>
    </source>
</evidence>
<feature type="transmembrane region" description="Helical" evidence="7">
    <location>
        <begin position="169"/>
        <end position="192"/>
    </location>
</feature>
<keyword evidence="5 7" id="KW-1133">Transmembrane helix</keyword>
<reference evidence="9 10" key="1">
    <citation type="submission" date="2009-05" db="EMBL/GenBank/DDBJ databases">
        <title>The draft genome of Acidovorax delafieldii 2AN.</title>
        <authorList>
            <consortium name="US DOE Joint Genome Institute (JGI-PGF)"/>
            <person name="Lucas S."/>
            <person name="Copeland A."/>
            <person name="Lapidus A."/>
            <person name="Glavina del Rio T."/>
            <person name="Tice H."/>
            <person name="Bruce D."/>
            <person name="Goodwin L."/>
            <person name="Pitluck S."/>
            <person name="Larimer F."/>
            <person name="Land M.L."/>
            <person name="Hauser L."/>
            <person name="Shelobolina E.S."/>
            <person name="Picardal F."/>
            <person name="Roden E."/>
            <person name="Emerson D."/>
        </authorList>
    </citation>
    <scope>NUCLEOTIDE SEQUENCE [LARGE SCALE GENOMIC DNA]</scope>
    <source>
        <strain evidence="9 10">2AN</strain>
    </source>
</reference>
<dbReference type="AlphaFoldDB" id="C5T5P3"/>